<evidence type="ECO:0000313" key="1">
    <source>
        <dbReference type="EMBL" id="RMZ97971.1"/>
    </source>
</evidence>
<comment type="caution">
    <text evidence="1">The sequence shown here is derived from an EMBL/GenBank/DDBJ whole genome shotgun (WGS) entry which is preliminary data.</text>
</comment>
<name>A0A3M7PFU6_BRAPC</name>
<accession>A0A3M7PFU6</accession>
<keyword evidence="1" id="KW-0436">Ligase</keyword>
<keyword evidence="2" id="KW-1185">Reference proteome</keyword>
<organism evidence="1 2">
    <name type="scientific">Brachionus plicatilis</name>
    <name type="common">Marine rotifer</name>
    <name type="synonym">Brachionus muelleri</name>
    <dbReference type="NCBI Taxonomy" id="10195"/>
    <lineage>
        <taxon>Eukaryota</taxon>
        <taxon>Metazoa</taxon>
        <taxon>Spiralia</taxon>
        <taxon>Gnathifera</taxon>
        <taxon>Rotifera</taxon>
        <taxon>Eurotatoria</taxon>
        <taxon>Monogononta</taxon>
        <taxon>Pseudotrocha</taxon>
        <taxon>Ploima</taxon>
        <taxon>Brachionidae</taxon>
        <taxon>Brachionus</taxon>
    </lineage>
</organism>
<dbReference type="Proteomes" id="UP000276133">
    <property type="component" value="Unassembled WGS sequence"/>
</dbReference>
<feature type="non-terminal residue" evidence="1">
    <location>
        <position position="1"/>
    </location>
</feature>
<dbReference type="OrthoDB" id="10046738at2759"/>
<dbReference type="GO" id="GO:0016874">
    <property type="term" value="F:ligase activity"/>
    <property type="evidence" value="ECO:0007669"/>
    <property type="project" value="UniProtKB-KW"/>
</dbReference>
<dbReference type="EMBL" id="REGN01011053">
    <property type="protein sequence ID" value="RMZ97971.1"/>
    <property type="molecule type" value="Genomic_DNA"/>
</dbReference>
<protein>
    <submittedName>
        <fullName evidence="1">E3 ubiquitin-ligase RNF213-like</fullName>
    </submittedName>
</protein>
<evidence type="ECO:0000313" key="2">
    <source>
        <dbReference type="Proteomes" id="UP000276133"/>
    </source>
</evidence>
<gene>
    <name evidence="1" type="ORF">BpHYR1_047447</name>
</gene>
<proteinExistence type="predicted"/>
<reference evidence="1 2" key="1">
    <citation type="journal article" date="2018" name="Sci. Rep.">
        <title>Genomic signatures of local adaptation to the degree of environmental predictability in rotifers.</title>
        <authorList>
            <person name="Franch-Gras L."/>
            <person name="Hahn C."/>
            <person name="Garcia-Roger E.M."/>
            <person name="Carmona M.J."/>
            <person name="Serra M."/>
            <person name="Gomez A."/>
        </authorList>
    </citation>
    <scope>NUCLEOTIDE SEQUENCE [LARGE SCALE GENOMIC DNA]</scope>
    <source>
        <strain evidence="1">HYR1</strain>
    </source>
</reference>
<feature type="non-terminal residue" evidence="1">
    <location>
        <position position="241"/>
    </location>
</feature>
<dbReference type="AlphaFoldDB" id="A0A3M7PFU6"/>
<sequence length="241" mass="28320">EFVNLVENHLLNDFPRLSYDFILENITFGSYQLKQSLGYLAEHLDKNGKLIIKINKQTSLNFKPDTKVLMGRIQSRHSGAITYKVFVSYIVNERLENQIPINGWYCTFPLKRSISFEAENSTKKLTYESSKELDFNIEINDFIQFIPSNGDLKYRNYICEIVSLIEKNQWNMAKSILIIDALNLEAVDGEYYETRAEQTDHEEQLSRITQLERKVLDLQSIIDRSRVEHEKQLSRITQLER</sequence>